<dbReference type="GO" id="GO:0016301">
    <property type="term" value="F:kinase activity"/>
    <property type="evidence" value="ECO:0007669"/>
    <property type="project" value="UniProtKB-KW"/>
</dbReference>
<keyword evidence="6" id="KW-0598">Phosphotransferase system</keyword>
<evidence type="ECO:0000256" key="4">
    <source>
        <dbReference type="ARBA" id="ARBA00022597"/>
    </source>
</evidence>
<organism evidence="9 10">
    <name type="scientific">Brachyspira hampsonii</name>
    <dbReference type="NCBI Taxonomy" id="1287055"/>
    <lineage>
        <taxon>Bacteria</taxon>
        <taxon>Pseudomonadati</taxon>
        <taxon>Spirochaetota</taxon>
        <taxon>Spirochaetia</taxon>
        <taxon>Brachyspirales</taxon>
        <taxon>Brachyspiraceae</taxon>
        <taxon>Brachyspira</taxon>
    </lineage>
</organism>
<dbReference type="InterPro" id="IPR033887">
    <property type="entry name" value="PTS_IIA_man"/>
</dbReference>
<dbReference type="SUPFAM" id="SSF53062">
    <property type="entry name" value="PTS system fructose IIA component-like"/>
    <property type="match status" value="1"/>
</dbReference>
<comment type="subcellular location">
    <subcellularLocation>
        <location evidence="1">Cytoplasm</location>
    </subcellularLocation>
</comment>
<reference evidence="9 10" key="1">
    <citation type="submission" date="2017-02" db="EMBL/GenBank/DDBJ databases">
        <title>Complete genome sequence of Brachyspira hampsonii genomovar I strain NSH-16 (ATCC BAA-2463).</title>
        <authorList>
            <person name="Mirajkar N.S."/>
            <person name="Gebhart C.J."/>
        </authorList>
    </citation>
    <scope>NUCLEOTIDE SEQUENCE [LARGE SCALE GENOMIC DNA]</scope>
    <source>
        <strain evidence="9 10">NSH-16</strain>
    </source>
</reference>
<evidence type="ECO:0000256" key="1">
    <source>
        <dbReference type="ARBA" id="ARBA00004496"/>
    </source>
</evidence>
<dbReference type="GO" id="GO:0009401">
    <property type="term" value="P:phosphoenolpyruvate-dependent sugar phosphotransferase system"/>
    <property type="evidence" value="ECO:0007669"/>
    <property type="project" value="UniProtKB-KW"/>
</dbReference>
<sequence>MSTAIVIISHGRTAEALLETVEMICGKQKNTAAVNFYMDMDNLILMENCKNKISFLDIEEGIIFFVDIFGGTPFNTAYILSKTYKNSYIISGVNIPMLIEAYEIRNDNIELEEKISLIKKSAIETISGIIDNKSNEDDE</sequence>
<accession>A0AAC9XKN6</accession>
<evidence type="ECO:0000256" key="3">
    <source>
        <dbReference type="ARBA" id="ARBA00022490"/>
    </source>
</evidence>
<keyword evidence="5" id="KW-0808">Transferase</keyword>
<dbReference type="CDD" id="cd00006">
    <property type="entry name" value="PTS_IIA_man"/>
    <property type="match status" value="1"/>
</dbReference>
<protein>
    <recommendedName>
        <fullName evidence="8">PTS EIIA type-4 domain-containing protein</fullName>
    </recommendedName>
</protein>
<evidence type="ECO:0000256" key="5">
    <source>
        <dbReference type="ARBA" id="ARBA00022679"/>
    </source>
</evidence>
<dbReference type="Gene3D" id="3.40.50.510">
    <property type="entry name" value="Phosphotransferase system, mannose-type IIA component"/>
    <property type="match status" value="1"/>
</dbReference>
<evidence type="ECO:0000256" key="2">
    <source>
        <dbReference type="ARBA" id="ARBA00022448"/>
    </source>
</evidence>
<proteinExistence type="predicted"/>
<dbReference type="InterPro" id="IPR051471">
    <property type="entry name" value="Bacterial_PTS_sugar_comp"/>
</dbReference>
<evidence type="ECO:0000313" key="10">
    <source>
        <dbReference type="Proteomes" id="UP000264880"/>
    </source>
</evidence>
<feature type="domain" description="PTS EIIA type-4" evidence="8">
    <location>
        <begin position="2"/>
        <end position="126"/>
    </location>
</feature>
<keyword evidence="4" id="KW-0762">Sugar transport</keyword>
<dbReference type="GO" id="GO:0005737">
    <property type="term" value="C:cytoplasm"/>
    <property type="evidence" value="ECO:0007669"/>
    <property type="project" value="UniProtKB-SubCell"/>
</dbReference>
<evidence type="ECO:0000313" key="9">
    <source>
        <dbReference type="EMBL" id="ASJ21656.1"/>
    </source>
</evidence>
<dbReference type="RefSeq" id="WP_069732282.1">
    <property type="nucleotide sequence ID" value="NZ_CP019914.1"/>
</dbReference>
<dbReference type="KEGG" id="bhp:BHAMNSH16_08390"/>
<dbReference type="AlphaFoldDB" id="A0AAC9XKN6"/>
<dbReference type="PROSITE" id="PS51096">
    <property type="entry name" value="PTS_EIIA_TYPE_4"/>
    <property type="match status" value="1"/>
</dbReference>
<dbReference type="InterPro" id="IPR036662">
    <property type="entry name" value="PTS_EIIA_man-typ_sf"/>
</dbReference>
<dbReference type="EMBL" id="CP019914">
    <property type="protein sequence ID" value="ASJ21656.1"/>
    <property type="molecule type" value="Genomic_DNA"/>
</dbReference>
<evidence type="ECO:0000256" key="6">
    <source>
        <dbReference type="ARBA" id="ARBA00022683"/>
    </source>
</evidence>
<dbReference type="GO" id="GO:0016020">
    <property type="term" value="C:membrane"/>
    <property type="evidence" value="ECO:0007669"/>
    <property type="project" value="InterPro"/>
</dbReference>
<gene>
    <name evidence="9" type="ORF">BHAMNSH16_08390</name>
</gene>
<dbReference type="InterPro" id="IPR004701">
    <property type="entry name" value="PTS_EIIA_man-typ"/>
</dbReference>
<keyword evidence="2" id="KW-0813">Transport</keyword>
<dbReference type="PANTHER" id="PTHR33799:SF1">
    <property type="entry name" value="PTS SYSTEM MANNOSE-SPECIFIC EIIAB COMPONENT-RELATED"/>
    <property type="match status" value="1"/>
</dbReference>
<dbReference type="Pfam" id="PF03610">
    <property type="entry name" value="EIIA-man"/>
    <property type="match status" value="1"/>
</dbReference>
<name>A0AAC9XKN6_9SPIR</name>
<keyword evidence="10" id="KW-1185">Reference proteome</keyword>
<keyword evidence="3" id="KW-0963">Cytoplasm</keyword>
<keyword evidence="7" id="KW-0418">Kinase</keyword>
<dbReference type="PANTHER" id="PTHR33799">
    <property type="entry name" value="PTS PERMEASE-RELATED-RELATED"/>
    <property type="match status" value="1"/>
</dbReference>
<evidence type="ECO:0000256" key="7">
    <source>
        <dbReference type="ARBA" id="ARBA00022777"/>
    </source>
</evidence>
<dbReference type="Proteomes" id="UP000264880">
    <property type="component" value="Chromosome"/>
</dbReference>
<evidence type="ECO:0000259" key="8">
    <source>
        <dbReference type="PROSITE" id="PS51096"/>
    </source>
</evidence>